<evidence type="ECO:0000256" key="2">
    <source>
        <dbReference type="ARBA" id="ARBA00007613"/>
    </source>
</evidence>
<evidence type="ECO:0000256" key="3">
    <source>
        <dbReference type="ARBA" id="ARBA00022448"/>
    </source>
</evidence>
<dbReference type="PANTHER" id="PTHR30026:SF20">
    <property type="entry name" value="OUTER MEMBRANE PROTEIN TOLC"/>
    <property type="match status" value="1"/>
</dbReference>
<evidence type="ECO:0000313" key="9">
    <source>
        <dbReference type="Proteomes" id="UP000772618"/>
    </source>
</evidence>
<dbReference type="RefSeq" id="WP_254155469.1">
    <property type="nucleotide sequence ID" value="NZ_JAHESD010000058.1"/>
</dbReference>
<keyword evidence="5" id="KW-0812">Transmembrane</keyword>
<evidence type="ECO:0000256" key="1">
    <source>
        <dbReference type="ARBA" id="ARBA00004442"/>
    </source>
</evidence>
<keyword evidence="9" id="KW-1185">Reference proteome</keyword>
<dbReference type="EMBL" id="JAHESD010000058">
    <property type="protein sequence ID" value="MBT1705524.1"/>
    <property type="molecule type" value="Genomic_DNA"/>
</dbReference>
<keyword evidence="3" id="KW-0813">Transport</keyword>
<sequence length="459" mass="50700">MKKWIIPFLLIMGIIDSYGQETLSLKDALEKGLVNYGSVKAKGYNVEASKASLQQSRRDYLPNLVVSAQQDYGTINGQNGPLYGFGGYSVASSGLPLSEQNWNAAFGALYLANVNWEVFTFGRTKERINVSKAGLEVSKHDLAQEQFQHQVRIAAAYLNVLAAQRLAKAQQNNFERAEVFKRTVVVRAKNGLIAGVDSSLANAEVSNAKIAYIKAKDFEQEEAKKLSVLIGESGAEFLLDTSFVKRIPNTDATGIVQQSHPTLTFLKSRVDLSMHQAKLIRRGAYPSFSLFGVIQKRGSGFDASYATDQSAYTTNYVDGIKPTRTNYLIGAGFVWNITSLTRTHAQARAQNNITLSNQSEYELADQQLKAQYLIAETKFGNALQTYYEAPIQVKSASDAYAQRTALYNNGLTTIVEVTQTLYALNRAETDRDIAYINVWQALLLKAAASGNLELFIDEL</sequence>
<keyword evidence="4" id="KW-1134">Transmembrane beta strand</keyword>
<dbReference type="SUPFAM" id="SSF56954">
    <property type="entry name" value="Outer membrane efflux proteins (OEP)"/>
    <property type="match status" value="1"/>
</dbReference>
<dbReference type="Gene3D" id="1.20.1600.10">
    <property type="entry name" value="Outer membrane efflux proteins (OEP)"/>
    <property type="match status" value="1"/>
</dbReference>
<organism evidence="8 9">
    <name type="scientific">Chryseosolibacter indicus</name>
    <dbReference type="NCBI Taxonomy" id="2782351"/>
    <lineage>
        <taxon>Bacteria</taxon>
        <taxon>Pseudomonadati</taxon>
        <taxon>Bacteroidota</taxon>
        <taxon>Cytophagia</taxon>
        <taxon>Cytophagales</taxon>
        <taxon>Chryseotaleaceae</taxon>
        <taxon>Chryseosolibacter</taxon>
    </lineage>
</organism>
<comment type="subcellular location">
    <subcellularLocation>
        <location evidence="1">Cell outer membrane</location>
    </subcellularLocation>
</comment>
<keyword evidence="7" id="KW-0998">Cell outer membrane</keyword>
<evidence type="ECO:0000256" key="5">
    <source>
        <dbReference type="ARBA" id="ARBA00022692"/>
    </source>
</evidence>
<evidence type="ECO:0000313" key="8">
    <source>
        <dbReference type="EMBL" id="MBT1705524.1"/>
    </source>
</evidence>
<dbReference type="PANTHER" id="PTHR30026">
    <property type="entry name" value="OUTER MEMBRANE PROTEIN TOLC"/>
    <property type="match status" value="1"/>
</dbReference>
<gene>
    <name evidence="8" type="ORF">KK060_19695</name>
</gene>
<comment type="similarity">
    <text evidence="2">Belongs to the outer membrane factor (OMF) (TC 1.B.17) family.</text>
</comment>
<evidence type="ECO:0000256" key="7">
    <source>
        <dbReference type="ARBA" id="ARBA00023237"/>
    </source>
</evidence>
<name>A0ABS5VXA8_9BACT</name>
<comment type="caution">
    <text evidence="8">The sequence shown here is derived from an EMBL/GenBank/DDBJ whole genome shotgun (WGS) entry which is preliminary data.</text>
</comment>
<protein>
    <submittedName>
        <fullName evidence="8">TolC family protein</fullName>
    </submittedName>
</protein>
<dbReference type="Pfam" id="PF02321">
    <property type="entry name" value="OEP"/>
    <property type="match status" value="1"/>
</dbReference>
<keyword evidence="6" id="KW-0472">Membrane</keyword>
<dbReference type="InterPro" id="IPR051906">
    <property type="entry name" value="TolC-like"/>
</dbReference>
<dbReference type="InterPro" id="IPR003423">
    <property type="entry name" value="OMP_efflux"/>
</dbReference>
<evidence type="ECO:0000256" key="4">
    <source>
        <dbReference type="ARBA" id="ARBA00022452"/>
    </source>
</evidence>
<accession>A0ABS5VXA8</accession>
<dbReference type="Proteomes" id="UP000772618">
    <property type="component" value="Unassembled WGS sequence"/>
</dbReference>
<reference evidence="8 9" key="1">
    <citation type="submission" date="2021-05" db="EMBL/GenBank/DDBJ databases">
        <title>A Polyphasic approach of four new species of the genus Ohtaekwangia: Ohtaekwangia histidinii sp. nov., Ohtaekwangia cretensis sp. nov., Ohtaekwangia indiensis sp. nov., Ohtaekwangia reichenbachii sp. nov. from diverse environment.</title>
        <authorList>
            <person name="Octaviana S."/>
        </authorList>
    </citation>
    <scope>NUCLEOTIDE SEQUENCE [LARGE SCALE GENOMIC DNA]</scope>
    <source>
        <strain evidence="8 9">PWU20</strain>
    </source>
</reference>
<evidence type="ECO:0000256" key="6">
    <source>
        <dbReference type="ARBA" id="ARBA00023136"/>
    </source>
</evidence>
<proteinExistence type="inferred from homology"/>